<dbReference type="InterPro" id="IPR006221">
    <property type="entry name" value="TrpG/PapA_dom"/>
</dbReference>
<dbReference type="PANTHER" id="PTHR43418:SF4">
    <property type="entry name" value="MULTIFUNCTIONAL TRYPTOPHAN BIOSYNTHESIS PROTEIN"/>
    <property type="match status" value="1"/>
</dbReference>
<dbReference type="InterPro" id="IPR050472">
    <property type="entry name" value="Anth_synth/Amidotransfase"/>
</dbReference>
<dbReference type="EMBL" id="BMIW01000051">
    <property type="protein sequence ID" value="GGG18117.1"/>
    <property type="molecule type" value="Genomic_DNA"/>
</dbReference>
<dbReference type="PRINTS" id="PR00097">
    <property type="entry name" value="ANTSNTHASEII"/>
</dbReference>
<dbReference type="Pfam" id="PF00117">
    <property type="entry name" value="GATase"/>
    <property type="match status" value="1"/>
</dbReference>
<keyword evidence="1 3" id="KW-0315">Glutamine amidotransferase</keyword>
<dbReference type="SUPFAM" id="SSF52317">
    <property type="entry name" value="Class I glutamine amidotransferase-like"/>
    <property type="match status" value="1"/>
</dbReference>
<dbReference type="PANTHER" id="PTHR43418">
    <property type="entry name" value="MULTIFUNCTIONAL TRYPTOPHAN BIOSYNTHESIS PROTEIN-RELATED"/>
    <property type="match status" value="1"/>
</dbReference>
<keyword evidence="4" id="KW-1185">Reference proteome</keyword>
<evidence type="ECO:0000259" key="2">
    <source>
        <dbReference type="Pfam" id="PF00117"/>
    </source>
</evidence>
<protein>
    <submittedName>
        <fullName evidence="3">Glutamine amidotransferase</fullName>
    </submittedName>
</protein>
<gene>
    <name evidence="3" type="primary">pabA</name>
    <name evidence="3" type="ORF">GCM10010913_45300</name>
</gene>
<dbReference type="NCBIfam" id="TIGR00566">
    <property type="entry name" value="trpG_papA"/>
    <property type="match status" value="1"/>
</dbReference>
<reference evidence="4" key="1">
    <citation type="journal article" date="2019" name="Int. J. Syst. Evol. Microbiol.">
        <title>The Global Catalogue of Microorganisms (GCM) 10K type strain sequencing project: providing services to taxonomists for standard genome sequencing and annotation.</title>
        <authorList>
            <consortium name="The Broad Institute Genomics Platform"/>
            <consortium name="The Broad Institute Genome Sequencing Center for Infectious Disease"/>
            <person name="Wu L."/>
            <person name="Ma J."/>
        </authorList>
    </citation>
    <scope>NUCLEOTIDE SEQUENCE [LARGE SCALE GENOMIC DNA]</scope>
    <source>
        <strain evidence="4">CGMCC 1.15420</strain>
    </source>
</reference>
<organism evidence="3 4">
    <name type="scientific">Paenibacillus aceti</name>
    <dbReference type="NCBI Taxonomy" id="1820010"/>
    <lineage>
        <taxon>Bacteria</taxon>
        <taxon>Bacillati</taxon>
        <taxon>Bacillota</taxon>
        <taxon>Bacilli</taxon>
        <taxon>Bacillales</taxon>
        <taxon>Paenibacillaceae</taxon>
        <taxon>Paenibacillus</taxon>
    </lineage>
</organism>
<name>A0ABQ1W924_9BACL</name>
<dbReference type="CDD" id="cd01743">
    <property type="entry name" value="GATase1_Anthranilate_Synthase"/>
    <property type="match status" value="1"/>
</dbReference>
<dbReference type="PRINTS" id="PR00099">
    <property type="entry name" value="CPSGATASE"/>
</dbReference>
<feature type="domain" description="Glutamine amidotransferase" evidence="2">
    <location>
        <begin position="4"/>
        <end position="186"/>
    </location>
</feature>
<dbReference type="InterPro" id="IPR029062">
    <property type="entry name" value="Class_I_gatase-like"/>
</dbReference>
<proteinExistence type="predicted"/>
<dbReference type="Gene3D" id="3.40.50.880">
    <property type="match status" value="1"/>
</dbReference>
<evidence type="ECO:0000313" key="4">
    <source>
        <dbReference type="Proteomes" id="UP000608420"/>
    </source>
</evidence>
<evidence type="ECO:0000256" key="1">
    <source>
        <dbReference type="ARBA" id="ARBA00022962"/>
    </source>
</evidence>
<comment type="caution">
    <text evidence="3">The sequence shown here is derived from an EMBL/GenBank/DDBJ whole genome shotgun (WGS) entry which is preliminary data.</text>
</comment>
<accession>A0ABQ1W924</accession>
<dbReference type="Proteomes" id="UP000608420">
    <property type="component" value="Unassembled WGS sequence"/>
</dbReference>
<dbReference type="InterPro" id="IPR017926">
    <property type="entry name" value="GATASE"/>
</dbReference>
<dbReference type="PROSITE" id="PS51273">
    <property type="entry name" value="GATASE_TYPE_1"/>
    <property type="match status" value="1"/>
</dbReference>
<evidence type="ECO:0000313" key="3">
    <source>
        <dbReference type="EMBL" id="GGG18117.1"/>
    </source>
</evidence>
<sequence length="196" mass="21707">MFILIDNNDSFTFNLYQYFLRFGVDITVINIEDIDNLNISEINPAGVIISPGPGHPKDLPKLIQFIKDIMCEQIPILGVCLGFQAIGYAYNGSTIEGVEPVHGKVSLITHDGKDIFEKVPSPIKVTRYHSLVLDESKVPSELLITATTSEGTIMGIRHITQPTFGVQFHPEAELTEFGMELVGNFVRLCGELSKNN</sequence>
<dbReference type="PRINTS" id="PR00096">
    <property type="entry name" value="GATASE"/>
</dbReference>
<dbReference type="RefSeq" id="WP_120465002.1">
    <property type="nucleotide sequence ID" value="NZ_BMIW01000051.1"/>
</dbReference>